<evidence type="ECO:0000256" key="3">
    <source>
        <dbReference type="ARBA" id="ARBA00022691"/>
    </source>
</evidence>
<dbReference type="EMBL" id="CP047593">
    <property type="protein sequence ID" value="QHI69500.1"/>
    <property type="molecule type" value="Genomic_DNA"/>
</dbReference>
<dbReference type="NCBIfam" id="TIGR02351">
    <property type="entry name" value="thiH"/>
    <property type="match status" value="1"/>
</dbReference>
<dbReference type="SFLD" id="SFLDF00301">
    <property type="entry name" value="2-iminoacetate_synthase_(ThiH)"/>
    <property type="match status" value="1"/>
</dbReference>
<dbReference type="CDD" id="cd01335">
    <property type="entry name" value="Radical_SAM"/>
    <property type="match status" value="1"/>
</dbReference>
<dbReference type="PROSITE" id="PS51918">
    <property type="entry name" value="RADICAL_SAM"/>
    <property type="match status" value="1"/>
</dbReference>
<dbReference type="Pfam" id="PF04055">
    <property type="entry name" value="Radical_SAM"/>
    <property type="match status" value="1"/>
</dbReference>
<dbReference type="SFLD" id="SFLDG01060">
    <property type="entry name" value="BATS_domain_containing"/>
    <property type="match status" value="1"/>
</dbReference>
<evidence type="ECO:0000256" key="2">
    <source>
        <dbReference type="ARBA" id="ARBA00022485"/>
    </source>
</evidence>
<keyword evidence="3" id="KW-0949">S-adenosyl-L-methionine</keyword>
<keyword evidence="2" id="KW-0004">4Fe-4S</keyword>
<evidence type="ECO:0000256" key="4">
    <source>
        <dbReference type="ARBA" id="ARBA00022723"/>
    </source>
</evidence>
<proteinExistence type="predicted"/>
<dbReference type="InterPro" id="IPR013785">
    <property type="entry name" value="Aldolase_TIM"/>
</dbReference>
<dbReference type="SUPFAM" id="SSF102114">
    <property type="entry name" value="Radical SAM enzymes"/>
    <property type="match status" value="1"/>
</dbReference>
<keyword evidence="6" id="KW-0411">Iron-sulfur</keyword>
<dbReference type="Gene3D" id="3.20.20.70">
    <property type="entry name" value="Aldolase class I"/>
    <property type="match status" value="1"/>
</dbReference>
<dbReference type="EC" id="4.1.99.19" evidence="8"/>
<dbReference type="InterPro" id="IPR058240">
    <property type="entry name" value="rSAM_sf"/>
</dbReference>
<protein>
    <submittedName>
        <fullName evidence="8">2-iminoacetate synthase ThiH</fullName>
        <ecNumber evidence="8">4.1.99.19</ecNumber>
    </submittedName>
</protein>
<organism evidence="8 9">
    <name type="scientific">Tichowtungia aerotolerans</name>
    <dbReference type="NCBI Taxonomy" id="2697043"/>
    <lineage>
        <taxon>Bacteria</taxon>
        <taxon>Pseudomonadati</taxon>
        <taxon>Kiritimatiellota</taxon>
        <taxon>Tichowtungiia</taxon>
        <taxon>Tichowtungiales</taxon>
        <taxon>Tichowtungiaceae</taxon>
        <taxon>Tichowtungia</taxon>
    </lineage>
</organism>
<evidence type="ECO:0000259" key="7">
    <source>
        <dbReference type="PROSITE" id="PS51918"/>
    </source>
</evidence>
<evidence type="ECO:0000313" key="9">
    <source>
        <dbReference type="Proteomes" id="UP000464954"/>
    </source>
</evidence>
<gene>
    <name evidence="8" type="primary">thiH</name>
    <name evidence="8" type="ORF">GT409_08540</name>
</gene>
<dbReference type="KEGG" id="taer:GT409_08540"/>
<evidence type="ECO:0000313" key="8">
    <source>
        <dbReference type="EMBL" id="QHI69500.1"/>
    </source>
</evidence>
<comment type="cofactor">
    <cofactor evidence="1">
        <name>[4Fe-4S] cluster</name>
        <dbReference type="ChEBI" id="CHEBI:49883"/>
    </cofactor>
</comment>
<dbReference type="GO" id="GO:0005506">
    <property type="term" value="F:iron ion binding"/>
    <property type="evidence" value="ECO:0007669"/>
    <property type="project" value="InterPro"/>
</dbReference>
<keyword evidence="4" id="KW-0479">Metal-binding</keyword>
<dbReference type="GO" id="GO:0036355">
    <property type="term" value="F:2-iminoacetate synthase activity"/>
    <property type="evidence" value="ECO:0007669"/>
    <property type="project" value="UniProtKB-EC"/>
</dbReference>
<dbReference type="PANTHER" id="PTHR43583:SF1">
    <property type="entry name" value="2-IMINOACETATE SYNTHASE"/>
    <property type="match status" value="1"/>
</dbReference>
<evidence type="ECO:0000256" key="1">
    <source>
        <dbReference type="ARBA" id="ARBA00001966"/>
    </source>
</evidence>
<dbReference type="SMART" id="SM00876">
    <property type="entry name" value="BATS"/>
    <property type="match status" value="1"/>
</dbReference>
<dbReference type="GO" id="GO:0051539">
    <property type="term" value="F:4 iron, 4 sulfur cluster binding"/>
    <property type="evidence" value="ECO:0007669"/>
    <property type="project" value="UniProtKB-KW"/>
</dbReference>
<dbReference type="Proteomes" id="UP000464954">
    <property type="component" value="Chromosome"/>
</dbReference>
<dbReference type="InterPro" id="IPR012726">
    <property type="entry name" value="ThiH"/>
</dbReference>
<dbReference type="InterPro" id="IPR034428">
    <property type="entry name" value="ThiH/NoCL/HydG-like"/>
</dbReference>
<dbReference type="Pfam" id="PF06968">
    <property type="entry name" value="BATS"/>
    <property type="match status" value="1"/>
</dbReference>
<evidence type="ECO:0000256" key="6">
    <source>
        <dbReference type="ARBA" id="ARBA00023014"/>
    </source>
</evidence>
<feature type="domain" description="Radical SAM core" evidence="7">
    <location>
        <begin position="77"/>
        <end position="306"/>
    </location>
</feature>
<evidence type="ECO:0000256" key="5">
    <source>
        <dbReference type="ARBA" id="ARBA00023004"/>
    </source>
</evidence>
<dbReference type="SFLD" id="SFLDG01081">
    <property type="entry name" value="cleavage_of_the_Ca-Cb_bond_in"/>
    <property type="match status" value="1"/>
</dbReference>
<dbReference type="SFLD" id="SFLDS00029">
    <property type="entry name" value="Radical_SAM"/>
    <property type="match status" value="1"/>
</dbReference>
<name>A0A6P1M4H1_9BACT</name>
<dbReference type="PANTHER" id="PTHR43583">
    <property type="entry name" value="2-IMINOACETATE SYNTHASE"/>
    <property type="match status" value="1"/>
</dbReference>
<dbReference type="AlphaFoldDB" id="A0A6P1M4H1"/>
<dbReference type="InterPro" id="IPR010722">
    <property type="entry name" value="BATS_dom"/>
</dbReference>
<sequence length="376" mass="41822">MNTVIDTPYPTTATLPDWLDPTPWLEQSHTAADVRHALGTESPNEETLAALLSPAAAEFLEPMAARAQALTRRHFGRTVQLYVPLYLSSWCSGGCAYCGFASDRQTERHALDYTSVAKELDAIKAMGFEEVLLLTGERCPKADVDYLRDCVRIAAQKFHNVAIEVFPMAEEEYRILAEAGATSVTMYQETYHPETYDLMHRWGPKKDMLNRLEAPARALSGGLRFAGLGALLGLSDPQYDMLALYRHARHLQKTYWQAGLTISFPRIRNEVGGFDAPYPVDEKMLAQIIFAFRICLPDVPLVLSTREGAAFRDGMAGLGISKMSIASKTTVGGYGDAGSEEGQFDVSDARGLHEFCDMLRSKDLEPVFKNWDSTYR</sequence>
<dbReference type="InterPro" id="IPR007197">
    <property type="entry name" value="rSAM"/>
</dbReference>
<keyword evidence="5" id="KW-0408">Iron</keyword>
<keyword evidence="8" id="KW-0456">Lyase</keyword>
<reference evidence="8 9" key="1">
    <citation type="submission" date="2020-01" db="EMBL/GenBank/DDBJ databases">
        <title>Ponticoccus aerotolerans gen. nov., sp. nov., an anaerobic bacterium and proposal of Ponticoccusceae fam. nov., Ponticoccusles ord. nov. and Ponticoccuse classis nov. in the phylum Kiritimatiellaeota.</title>
        <authorList>
            <person name="Zhou L.Y."/>
            <person name="Du Z.J."/>
        </authorList>
    </citation>
    <scope>NUCLEOTIDE SEQUENCE [LARGE SCALE GENOMIC DNA]</scope>
    <source>
        <strain evidence="8 9">S-5007</strain>
    </source>
</reference>
<accession>A0A6P1M4H1</accession>
<keyword evidence="9" id="KW-1185">Reference proteome</keyword>